<dbReference type="PANTHER" id="PTHR42686">
    <property type="entry name" value="GH17980P-RELATED"/>
    <property type="match status" value="1"/>
</dbReference>
<evidence type="ECO:0000259" key="1">
    <source>
        <dbReference type="Pfam" id="PF00248"/>
    </source>
</evidence>
<dbReference type="Proteomes" id="UP000054549">
    <property type="component" value="Unassembled WGS sequence"/>
</dbReference>
<protein>
    <recommendedName>
        <fullName evidence="1">NADP-dependent oxidoreductase domain-containing protein</fullName>
    </recommendedName>
</protein>
<dbReference type="STRING" id="946122.A0A0C2X217"/>
<dbReference type="Pfam" id="PF00248">
    <property type="entry name" value="Aldo_ket_red"/>
    <property type="match status" value="1"/>
</dbReference>
<dbReference type="InterPro" id="IPR036812">
    <property type="entry name" value="NAD(P)_OxRdtase_dom_sf"/>
</dbReference>
<dbReference type="GO" id="GO:0070485">
    <property type="term" value="P:dehydro-D-arabinono-1,4-lactone biosynthetic process"/>
    <property type="evidence" value="ECO:0007669"/>
    <property type="project" value="TreeGrafter"/>
</dbReference>
<evidence type="ECO:0000313" key="3">
    <source>
        <dbReference type="Proteomes" id="UP000054549"/>
    </source>
</evidence>
<name>A0A0C2X217_AMAMK</name>
<dbReference type="InterPro" id="IPR023210">
    <property type="entry name" value="NADP_OxRdtase_dom"/>
</dbReference>
<dbReference type="AlphaFoldDB" id="A0A0C2X217"/>
<evidence type="ECO:0000313" key="2">
    <source>
        <dbReference type="EMBL" id="KIL68182.1"/>
    </source>
</evidence>
<keyword evidence="3" id="KW-1185">Reference proteome</keyword>
<proteinExistence type="predicted"/>
<dbReference type="PANTHER" id="PTHR42686:SF1">
    <property type="entry name" value="GH17980P-RELATED"/>
    <property type="match status" value="1"/>
</dbReference>
<dbReference type="OrthoDB" id="5286008at2759"/>
<dbReference type="InterPro" id="IPR020471">
    <property type="entry name" value="AKR"/>
</dbReference>
<dbReference type="EMBL" id="KN818229">
    <property type="protein sequence ID" value="KIL68182.1"/>
    <property type="molecule type" value="Genomic_DNA"/>
</dbReference>
<sequence length="385" mass="43252">MSSVFDIGYCVPIPQDELDDLPISGRELIVLQGPLKLPSIVYGAASLCDDYNSNEFLSTFVPLRTVRLALRYGIRAFDTSVYYGKSEIVLGNILKALEFEFPRSSYQLMTKCGRYGTSSFDYSQKNIRESVMNSLRRLQTDYLDTVYLHDVEFVCTPVSQSTSGNHIDALNTDAEQYGLADEDRGTIRGPGDQKILDAILELRRLQDEGIVKHIGITGYPLPTLLRLAILVLHHPPYKPLDVVLSYCHLTLQNSTFIEFASHFETRAGIGQLVAASPLSMGLLTPSVPKWHPAPAELREIVEESRLQCPMDLSDLALGFSIRHAGTSVHGNTPLVVGLSTPNEVHQCIKVWREMQEGSDLDEREKWEKWVIKKFEDAGFKDWSWA</sequence>
<dbReference type="SUPFAM" id="SSF51430">
    <property type="entry name" value="NAD(P)-linked oxidoreductase"/>
    <property type="match status" value="1"/>
</dbReference>
<accession>A0A0C2X217</accession>
<dbReference type="HOGENOM" id="CLU_023205_7_2_1"/>
<dbReference type="Gene3D" id="3.20.20.100">
    <property type="entry name" value="NADP-dependent oxidoreductase domain"/>
    <property type="match status" value="1"/>
</dbReference>
<dbReference type="GO" id="GO:0045290">
    <property type="term" value="F:D-arabinose 1-dehydrogenase [NAD(P)+] activity"/>
    <property type="evidence" value="ECO:0007669"/>
    <property type="project" value="TreeGrafter"/>
</dbReference>
<gene>
    <name evidence="2" type="ORF">M378DRAFT_72392</name>
</gene>
<feature type="domain" description="NADP-dependent oxidoreductase" evidence="1">
    <location>
        <begin position="40"/>
        <end position="351"/>
    </location>
</feature>
<dbReference type="InParanoid" id="A0A0C2X217"/>
<organism evidence="2 3">
    <name type="scientific">Amanita muscaria (strain Koide BX008)</name>
    <dbReference type="NCBI Taxonomy" id="946122"/>
    <lineage>
        <taxon>Eukaryota</taxon>
        <taxon>Fungi</taxon>
        <taxon>Dikarya</taxon>
        <taxon>Basidiomycota</taxon>
        <taxon>Agaricomycotina</taxon>
        <taxon>Agaricomycetes</taxon>
        <taxon>Agaricomycetidae</taxon>
        <taxon>Agaricales</taxon>
        <taxon>Pluteineae</taxon>
        <taxon>Amanitaceae</taxon>
        <taxon>Amanita</taxon>
    </lineage>
</organism>
<dbReference type="GO" id="GO:0005829">
    <property type="term" value="C:cytosol"/>
    <property type="evidence" value="ECO:0007669"/>
    <property type="project" value="TreeGrafter"/>
</dbReference>
<reference evidence="2 3" key="1">
    <citation type="submission" date="2014-04" db="EMBL/GenBank/DDBJ databases">
        <title>Evolutionary Origins and Diversification of the Mycorrhizal Mutualists.</title>
        <authorList>
            <consortium name="DOE Joint Genome Institute"/>
            <consortium name="Mycorrhizal Genomics Consortium"/>
            <person name="Kohler A."/>
            <person name="Kuo A."/>
            <person name="Nagy L.G."/>
            <person name="Floudas D."/>
            <person name="Copeland A."/>
            <person name="Barry K.W."/>
            <person name="Cichocki N."/>
            <person name="Veneault-Fourrey C."/>
            <person name="LaButti K."/>
            <person name="Lindquist E.A."/>
            <person name="Lipzen A."/>
            <person name="Lundell T."/>
            <person name="Morin E."/>
            <person name="Murat C."/>
            <person name="Riley R."/>
            <person name="Ohm R."/>
            <person name="Sun H."/>
            <person name="Tunlid A."/>
            <person name="Henrissat B."/>
            <person name="Grigoriev I.V."/>
            <person name="Hibbett D.S."/>
            <person name="Martin F."/>
        </authorList>
    </citation>
    <scope>NUCLEOTIDE SEQUENCE [LARGE SCALE GENOMIC DNA]</scope>
    <source>
        <strain evidence="2 3">Koide BX008</strain>
    </source>
</reference>